<dbReference type="InterPro" id="IPR011006">
    <property type="entry name" value="CheY-like_superfamily"/>
</dbReference>
<dbReference type="InterPro" id="IPR001789">
    <property type="entry name" value="Sig_transdc_resp-reg_receiver"/>
</dbReference>
<dbReference type="PROSITE" id="PS50110">
    <property type="entry name" value="RESPONSE_REGULATORY"/>
    <property type="match status" value="1"/>
</dbReference>
<organism evidence="4 5">
    <name type="scientific">Methanobacterium spitsbergense</name>
    <dbReference type="NCBI Taxonomy" id="2874285"/>
    <lineage>
        <taxon>Archaea</taxon>
        <taxon>Methanobacteriati</taxon>
        <taxon>Methanobacteriota</taxon>
        <taxon>Methanomada group</taxon>
        <taxon>Methanobacteria</taxon>
        <taxon>Methanobacteriales</taxon>
        <taxon>Methanobacteriaceae</taxon>
        <taxon>Methanobacterium</taxon>
    </lineage>
</organism>
<name>A0A8T5UVD8_9EURY</name>
<keyword evidence="1 2" id="KW-0597">Phosphoprotein</keyword>
<dbReference type="Pfam" id="PF00072">
    <property type="entry name" value="Response_reg"/>
    <property type="match status" value="1"/>
</dbReference>
<evidence type="ECO:0000313" key="5">
    <source>
        <dbReference type="Proteomes" id="UP000825933"/>
    </source>
</evidence>
<accession>A0A8T5UVD8</accession>
<dbReference type="SMART" id="SM00448">
    <property type="entry name" value="REC"/>
    <property type="match status" value="1"/>
</dbReference>
<dbReference type="Proteomes" id="UP000825933">
    <property type="component" value="Unassembled WGS sequence"/>
</dbReference>
<dbReference type="Gene3D" id="3.40.50.2300">
    <property type="match status" value="1"/>
</dbReference>
<sequence>MKSKILIVEDEIIIAIDLKQRLESLGHDILDTALNGNDAIKKTRETNPDLVLMDIQLNGPIDGIEAAQQIQKLFKIPFIYLTGSHDNKIWERAQQTEPAGYITKPFDETEIQNAIELATLPKQD</sequence>
<protein>
    <submittedName>
        <fullName evidence="4">Response regulator</fullName>
    </submittedName>
</protein>
<dbReference type="CDD" id="cd17534">
    <property type="entry name" value="REC_DC-like"/>
    <property type="match status" value="1"/>
</dbReference>
<dbReference type="InterPro" id="IPR050595">
    <property type="entry name" value="Bact_response_regulator"/>
</dbReference>
<evidence type="ECO:0000313" key="4">
    <source>
        <dbReference type="EMBL" id="MBZ2164619.1"/>
    </source>
</evidence>
<dbReference type="EMBL" id="JAIOUQ010000002">
    <property type="protein sequence ID" value="MBZ2164619.1"/>
    <property type="molecule type" value="Genomic_DNA"/>
</dbReference>
<reference evidence="5" key="1">
    <citation type="journal article" date="2022" name="Microbiol. Resour. Announc.">
        <title>Draft Genome Sequence of a Methanogenic Archaeon from West Spitsbergen Permafrost.</title>
        <authorList>
            <person name="Trubitsyn V."/>
            <person name="Rivkina E."/>
            <person name="Shcherbakova V."/>
        </authorList>
    </citation>
    <scope>NUCLEOTIDE SEQUENCE [LARGE SCALE GENOMIC DNA]</scope>
    <source>
        <strain evidence="5">VT</strain>
    </source>
</reference>
<evidence type="ECO:0000256" key="1">
    <source>
        <dbReference type="ARBA" id="ARBA00022553"/>
    </source>
</evidence>
<feature type="domain" description="Response regulatory" evidence="3">
    <location>
        <begin position="4"/>
        <end position="119"/>
    </location>
</feature>
<dbReference type="PANTHER" id="PTHR44591:SF3">
    <property type="entry name" value="RESPONSE REGULATORY DOMAIN-CONTAINING PROTEIN"/>
    <property type="match status" value="1"/>
</dbReference>
<evidence type="ECO:0000259" key="3">
    <source>
        <dbReference type="PROSITE" id="PS50110"/>
    </source>
</evidence>
<dbReference type="GO" id="GO:0000160">
    <property type="term" value="P:phosphorelay signal transduction system"/>
    <property type="evidence" value="ECO:0007669"/>
    <property type="project" value="InterPro"/>
</dbReference>
<dbReference type="PANTHER" id="PTHR44591">
    <property type="entry name" value="STRESS RESPONSE REGULATOR PROTEIN 1"/>
    <property type="match status" value="1"/>
</dbReference>
<comment type="caution">
    <text evidence="4">The sequence shown here is derived from an EMBL/GenBank/DDBJ whole genome shotgun (WGS) entry which is preliminary data.</text>
</comment>
<proteinExistence type="predicted"/>
<feature type="modified residue" description="4-aspartylphosphate" evidence="2">
    <location>
        <position position="54"/>
    </location>
</feature>
<keyword evidence="5" id="KW-1185">Reference proteome</keyword>
<dbReference type="AlphaFoldDB" id="A0A8T5UVD8"/>
<evidence type="ECO:0000256" key="2">
    <source>
        <dbReference type="PROSITE-ProRule" id="PRU00169"/>
    </source>
</evidence>
<gene>
    <name evidence="4" type="ORF">K8N75_00930</name>
</gene>
<dbReference type="SUPFAM" id="SSF52172">
    <property type="entry name" value="CheY-like"/>
    <property type="match status" value="1"/>
</dbReference>